<dbReference type="AlphaFoldDB" id="A0AAN7KT30"/>
<keyword evidence="4" id="KW-0804">Transcription</keyword>
<dbReference type="PROSITE" id="PS00350">
    <property type="entry name" value="MADS_BOX_1"/>
    <property type="match status" value="1"/>
</dbReference>
<feature type="coiled-coil region" evidence="6">
    <location>
        <begin position="103"/>
        <end position="160"/>
    </location>
</feature>
<dbReference type="InterPro" id="IPR050142">
    <property type="entry name" value="MADS-box/MEF2_TF"/>
</dbReference>
<dbReference type="GO" id="GO:0046983">
    <property type="term" value="F:protein dimerization activity"/>
    <property type="evidence" value="ECO:0007669"/>
    <property type="project" value="InterPro"/>
</dbReference>
<feature type="domain" description="K-box" evidence="9">
    <location>
        <begin position="103"/>
        <end position="193"/>
    </location>
</feature>
<dbReference type="SMART" id="SM00432">
    <property type="entry name" value="MADS"/>
    <property type="match status" value="1"/>
</dbReference>
<evidence type="ECO:0000256" key="1">
    <source>
        <dbReference type="ARBA" id="ARBA00004123"/>
    </source>
</evidence>
<evidence type="ECO:0000256" key="5">
    <source>
        <dbReference type="ARBA" id="ARBA00023242"/>
    </source>
</evidence>
<dbReference type="FunFam" id="3.40.1810.10:FF:000009">
    <property type="entry name" value="agamous-like MADS-box protein AGL11"/>
    <property type="match status" value="1"/>
</dbReference>
<keyword evidence="5" id="KW-0539">Nucleus</keyword>
<gene>
    <name evidence="10" type="ORF">SAY87_031276</name>
</gene>
<feature type="domain" description="MADS-box" evidence="8">
    <location>
        <begin position="17"/>
        <end position="77"/>
    </location>
</feature>
<dbReference type="PROSITE" id="PS50066">
    <property type="entry name" value="MADS_BOX_2"/>
    <property type="match status" value="1"/>
</dbReference>
<dbReference type="GO" id="GO:0048608">
    <property type="term" value="P:reproductive structure development"/>
    <property type="evidence" value="ECO:0007669"/>
    <property type="project" value="UniProtKB-ARBA"/>
</dbReference>
<evidence type="ECO:0000259" key="8">
    <source>
        <dbReference type="PROSITE" id="PS50066"/>
    </source>
</evidence>
<sequence length="253" mass="29187">MMFPSQSSEDSMGQRKNGRGKIEIKRIENTTNRQVTFCKRRNGLLKKAYELSVLCDAEIALIVFSSRGRLYEYANHSVKSTIERYKKACSDSSGNGSVAEINAQYYQQEAAKLRAQIGNLQNANRQMLGENVTSMNMRDIKNMESKLETSLRKIRCKKNELLFAEIEYMQKREIELHYNNQFLRAKIAESERSQQDMNLMPGAGGTNYDIIQPQPSQPAPTQPYHENRNYFQVDTLQPNHSYPRQDQMALQLV</sequence>
<evidence type="ECO:0000313" key="10">
    <source>
        <dbReference type="EMBL" id="KAK4770744.1"/>
    </source>
</evidence>
<dbReference type="PANTHER" id="PTHR48019">
    <property type="entry name" value="SERUM RESPONSE FACTOR HOMOLOG"/>
    <property type="match status" value="1"/>
</dbReference>
<dbReference type="PRINTS" id="PR00404">
    <property type="entry name" value="MADSDOMAIN"/>
</dbReference>
<comment type="caution">
    <text evidence="10">The sequence shown here is derived from an EMBL/GenBank/DDBJ whole genome shotgun (WGS) entry which is preliminary data.</text>
</comment>
<name>A0AAN7KT30_9MYRT</name>
<evidence type="ECO:0000259" key="9">
    <source>
        <dbReference type="PROSITE" id="PS51297"/>
    </source>
</evidence>
<dbReference type="EMBL" id="JAXIOK010000005">
    <property type="protein sequence ID" value="KAK4770744.1"/>
    <property type="molecule type" value="Genomic_DNA"/>
</dbReference>
<evidence type="ECO:0000256" key="4">
    <source>
        <dbReference type="ARBA" id="ARBA00023163"/>
    </source>
</evidence>
<keyword evidence="6" id="KW-0175">Coiled coil</keyword>
<feature type="compositionally biased region" description="Polar residues" evidence="7">
    <location>
        <begin position="1"/>
        <end position="11"/>
    </location>
</feature>
<dbReference type="GO" id="GO:0005634">
    <property type="term" value="C:nucleus"/>
    <property type="evidence" value="ECO:0007669"/>
    <property type="project" value="UniProtKB-SubCell"/>
</dbReference>
<dbReference type="GO" id="GO:0009791">
    <property type="term" value="P:post-embryonic development"/>
    <property type="evidence" value="ECO:0007669"/>
    <property type="project" value="UniProtKB-ARBA"/>
</dbReference>
<evidence type="ECO:0000256" key="3">
    <source>
        <dbReference type="ARBA" id="ARBA00023125"/>
    </source>
</evidence>
<dbReference type="CDD" id="cd00265">
    <property type="entry name" value="MADS_MEF2_like"/>
    <property type="match status" value="1"/>
</dbReference>
<dbReference type="InterPro" id="IPR002487">
    <property type="entry name" value="TF_Kbox"/>
</dbReference>
<dbReference type="Pfam" id="PF00319">
    <property type="entry name" value="SRF-TF"/>
    <property type="match status" value="1"/>
</dbReference>
<protein>
    <submittedName>
        <fullName evidence="10">Uncharacterized protein</fullName>
    </submittedName>
</protein>
<keyword evidence="3" id="KW-0238">DNA-binding</keyword>
<evidence type="ECO:0000313" key="11">
    <source>
        <dbReference type="Proteomes" id="UP001345219"/>
    </source>
</evidence>
<organism evidence="10 11">
    <name type="scientific">Trapa incisa</name>
    <dbReference type="NCBI Taxonomy" id="236973"/>
    <lineage>
        <taxon>Eukaryota</taxon>
        <taxon>Viridiplantae</taxon>
        <taxon>Streptophyta</taxon>
        <taxon>Embryophyta</taxon>
        <taxon>Tracheophyta</taxon>
        <taxon>Spermatophyta</taxon>
        <taxon>Magnoliopsida</taxon>
        <taxon>eudicotyledons</taxon>
        <taxon>Gunneridae</taxon>
        <taxon>Pentapetalae</taxon>
        <taxon>rosids</taxon>
        <taxon>malvids</taxon>
        <taxon>Myrtales</taxon>
        <taxon>Lythraceae</taxon>
        <taxon>Trapa</taxon>
    </lineage>
</organism>
<dbReference type="InterPro" id="IPR002100">
    <property type="entry name" value="TF_MADSbox"/>
</dbReference>
<evidence type="ECO:0000256" key="6">
    <source>
        <dbReference type="SAM" id="Coils"/>
    </source>
</evidence>
<proteinExistence type="predicted"/>
<dbReference type="PROSITE" id="PS51297">
    <property type="entry name" value="K_BOX"/>
    <property type="match status" value="1"/>
</dbReference>
<dbReference type="SUPFAM" id="SSF55455">
    <property type="entry name" value="SRF-like"/>
    <property type="match status" value="1"/>
</dbReference>
<keyword evidence="2" id="KW-0805">Transcription regulation</keyword>
<dbReference type="InterPro" id="IPR036879">
    <property type="entry name" value="TF_MADSbox_sf"/>
</dbReference>
<reference evidence="10 11" key="1">
    <citation type="journal article" date="2023" name="Hortic Res">
        <title>Pangenome of water caltrop reveals structural variations and asymmetric subgenome divergence after allopolyploidization.</title>
        <authorList>
            <person name="Zhang X."/>
            <person name="Chen Y."/>
            <person name="Wang L."/>
            <person name="Yuan Y."/>
            <person name="Fang M."/>
            <person name="Shi L."/>
            <person name="Lu R."/>
            <person name="Comes H.P."/>
            <person name="Ma Y."/>
            <person name="Chen Y."/>
            <person name="Huang G."/>
            <person name="Zhou Y."/>
            <person name="Zheng Z."/>
            <person name="Qiu Y."/>
        </authorList>
    </citation>
    <scope>NUCLEOTIDE SEQUENCE [LARGE SCALE GENOMIC DNA]</scope>
    <source>
        <tissue evidence="10">Roots</tissue>
    </source>
</reference>
<dbReference type="Proteomes" id="UP001345219">
    <property type="component" value="Chromosome 24"/>
</dbReference>
<keyword evidence="11" id="KW-1185">Reference proteome</keyword>
<dbReference type="GO" id="GO:0000977">
    <property type="term" value="F:RNA polymerase II transcription regulatory region sequence-specific DNA binding"/>
    <property type="evidence" value="ECO:0007669"/>
    <property type="project" value="InterPro"/>
</dbReference>
<evidence type="ECO:0000256" key="7">
    <source>
        <dbReference type="SAM" id="MobiDB-lite"/>
    </source>
</evidence>
<evidence type="ECO:0000256" key="2">
    <source>
        <dbReference type="ARBA" id="ARBA00023015"/>
    </source>
</evidence>
<dbReference type="GO" id="GO:0045944">
    <property type="term" value="P:positive regulation of transcription by RNA polymerase II"/>
    <property type="evidence" value="ECO:0007669"/>
    <property type="project" value="InterPro"/>
</dbReference>
<dbReference type="Pfam" id="PF01486">
    <property type="entry name" value="K-box"/>
    <property type="match status" value="1"/>
</dbReference>
<dbReference type="GO" id="GO:0003700">
    <property type="term" value="F:DNA-binding transcription factor activity"/>
    <property type="evidence" value="ECO:0007669"/>
    <property type="project" value="InterPro"/>
</dbReference>
<accession>A0AAN7KT30</accession>
<dbReference type="Gene3D" id="3.40.1810.10">
    <property type="entry name" value="Transcription factor, MADS-box"/>
    <property type="match status" value="1"/>
</dbReference>
<comment type="subcellular location">
    <subcellularLocation>
        <location evidence="1">Nucleus</location>
    </subcellularLocation>
</comment>
<dbReference type="InterPro" id="IPR033896">
    <property type="entry name" value="MEF2-like_N"/>
</dbReference>
<feature type="region of interest" description="Disordered" evidence="7">
    <location>
        <begin position="1"/>
        <end position="24"/>
    </location>
</feature>